<dbReference type="CDD" id="cd06225">
    <property type="entry name" value="HAMP"/>
    <property type="match status" value="1"/>
</dbReference>
<keyword evidence="7" id="KW-0812">Transmembrane</keyword>
<dbReference type="Proteomes" id="UP001389717">
    <property type="component" value="Unassembled WGS sequence"/>
</dbReference>
<dbReference type="PROSITE" id="PS50885">
    <property type="entry name" value="HAMP"/>
    <property type="match status" value="1"/>
</dbReference>
<keyword evidence="2" id="KW-1003">Cell membrane</keyword>
<dbReference type="Gene3D" id="6.10.340.10">
    <property type="match status" value="1"/>
</dbReference>
<dbReference type="PROSITE" id="PS50111">
    <property type="entry name" value="CHEMOTAXIS_TRANSDUC_2"/>
    <property type="match status" value="1"/>
</dbReference>
<dbReference type="InterPro" id="IPR003660">
    <property type="entry name" value="HAMP_dom"/>
</dbReference>
<evidence type="ECO:0000256" key="7">
    <source>
        <dbReference type="SAM" id="Phobius"/>
    </source>
</evidence>
<dbReference type="Pfam" id="PF00672">
    <property type="entry name" value="HAMP"/>
    <property type="match status" value="1"/>
</dbReference>
<name>A0ABU9KC38_9BACI</name>
<accession>A0ABU9KC38</accession>
<evidence type="ECO:0000256" key="3">
    <source>
        <dbReference type="ARBA" id="ARBA00023136"/>
    </source>
</evidence>
<sequence>MALKKRLMILGFIPLILSTIIIGYVVSQLISLQSSANEDVKILVETEQLRGDLIVTKQALSNYSNNSSAENKHMVETLLTDTSSQIDELGNIIFVEEHEKTLAIIGSKFSELKSASEEALKGNSKAEIKRQSLRISGVLNDMYLLNKQTNDWYQNLLKENEQQITFIVWATVIGFLTAFILSLGASTILSNRIVKPLDTMVHNAERIAGGDLTISFEEITGKNSRFEVDKLQSAFQHMVNNLRNTVQSVNEIGVNVEQFTRNVQAQMANLSESSSQVAVSTEELAKGSQSISEDVQSTASLMAVMGEEFASNVLGSREASANSKVALESVEHGRTSLIKQKEFAESITDSSASIEESVQSFARYTGEIEQAAHSVREIAEQTNLLALNAAIEAARAGDAGKGFAVVAQEVRKLAEDSSVATERIGSMVGNIKQGIHSIMEASQKGSALSSRQMESMSVTESTFEEIAGNVSVIFEKLSGLEQGMTASNERTNNVIGAIENISAITEETAAGTEEIYSSTEEQLRYFDQMTAQVSELNAMTVKMKKELEKFTL</sequence>
<feature type="transmembrane region" description="Helical" evidence="7">
    <location>
        <begin position="7"/>
        <end position="26"/>
    </location>
</feature>
<comment type="subcellular location">
    <subcellularLocation>
        <location evidence="1">Cell membrane</location>
    </subcellularLocation>
</comment>
<evidence type="ECO:0000313" key="10">
    <source>
        <dbReference type="EMBL" id="MEL3973562.1"/>
    </source>
</evidence>
<comment type="similarity">
    <text evidence="5">Belongs to the methyl-accepting chemotaxis (MCP) protein family.</text>
</comment>
<evidence type="ECO:0000256" key="2">
    <source>
        <dbReference type="ARBA" id="ARBA00022475"/>
    </source>
</evidence>
<dbReference type="PANTHER" id="PTHR32089:SF112">
    <property type="entry name" value="LYSOZYME-LIKE PROTEIN-RELATED"/>
    <property type="match status" value="1"/>
</dbReference>
<dbReference type="Gene3D" id="1.10.287.950">
    <property type="entry name" value="Methyl-accepting chemotaxis protein"/>
    <property type="match status" value="1"/>
</dbReference>
<reference evidence="10 11" key="1">
    <citation type="submission" date="2024-04" db="EMBL/GenBank/DDBJ databases">
        <title>Bacillus oryzaecorticis sp. nov., a moderately halophilic bacterium isolated from rice husks.</title>
        <authorList>
            <person name="Zhu H.-S."/>
        </authorList>
    </citation>
    <scope>NUCLEOTIDE SEQUENCE [LARGE SCALE GENOMIC DNA]</scope>
    <source>
        <strain evidence="10 11">ZC255</strain>
    </source>
</reference>
<dbReference type="PANTHER" id="PTHR32089">
    <property type="entry name" value="METHYL-ACCEPTING CHEMOTAXIS PROTEIN MCPB"/>
    <property type="match status" value="1"/>
</dbReference>
<protein>
    <submittedName>
        <fullName evidence="10">Methyl-accepting chemotaxis protein</fullName>
    </submittedName>
</protein>
<feature type="domain" description="Methyl-accepting transducer" evidence="8">
    <location>
        <begin position="266"/>
        <end position="516"/>
    </location>
</feature>
<proteinExistence type="inferred from homology"/>
<keyword evidence="11" id="KW-1185">Reference proteome</keyword>
<dbReference type="SMART" id="SM00304">
    <property type="entry name" value="HAMP"/>
    <property type="match status" value="1"/>
</dbReference>
<dbReference type="Pfam" id="PF00015">
    <property type="entry name" value="MCPsignal"/>
    <property type="match status" value="1"/>
</dbReference>
<evidence type="ECO:0000259" key="8">
    <source>
        <dbReference type="PROSITE" id="PS50111"/>
    </source>
</evidence>
<dbReference type="InterPro" id="IPR004089">
    <property type="entry name" value="MCPsignal_dom"/>
</dbReference>
<feature type="transmembrane region" description="Helical" evidence="7">
    <location>
        <begin position="166"/>
        <end position="189"/>
    </location>
</feature>
<evidence type="ECO:0000256" key="1">
    <source>
        <dbReference type="ARBA" id="ARBA00004236"/>
    </source>
</evidence>
<evidence type="ECO:0000256" key="5">
    <source>
        <dbReference type="ARBA" id="ARBA00029447"/>
    </source>
</evidence>
<dbReference type="SMART" id="SM00283">
    <property type="entry name" value="MA"/>
    <property type="match status" value="1"/>
</dbReference>
<evidence type="ECO:0000313" key="11">
    <source>
        <dbReference type="Proteomes" id="UP001389717"/>
    </source>
</evidence>
<feature type="domain" description="HAMP" evidence="9">
    <location>
        <begin position="191"/>
        <end position="247"/>
    </location>
</feature>
<keyword evidence="3 7" id="KW-0472">Membrane</keyword>
<evidence type="ECO:0000256" key="6">
    <source>
        <dbReference type="PROSITE-ProRule" id="PRU00284"/>
    </source>
</evidence>
<keyword evidence="7" id="KW-1133">Transmembrane helix</keyword>
<dbReference type="RefSeq" id="WP_341985061.1">
    <property type="nucleotide sequence ID" value="NZ_JBBYAF010000030.1"/>
</dbReference>
<dbReference type="SUPFAM" id="SSF58104">
    <property type="entry name" value="Methyl-accepting chemotaxis protein (MCP) signaling domain"/>
    <property type="match status" value="1"/>
</dbReference>
<gene>
    <name evidence="10" type="ORF">AAEO50_14830</name>
</gene>
<organism evidence="10 11">
    <name type="scientific">Rossellomorea oryzaecorticis</name>
    <dbReference type="NCBI Taxonomy" id="1396505"/>
    <lineage>
        <taxon>Bacteria</taxon>
        <taxon>Bacillati</taxon>
        <taxon>Bacillota</taxon>
        <taxon>Bacilli</taxon>
        <taxon>Bacillales</taxon>
        <taxon>Bacillaceae</taxon>
        <taxon>Rossellomorea</taxon>
    </lineage>
</organism>
<comment type="caution">
    <text evidence="10">The sequence shown here is derived from an EMBL/GenBank/DDBJ whole genome shotgun (WGS) entry which is preliminary data.</text>
</comment>
<keyword evidence="4 6" id="KW-0807">Transducer</keyword>
<evidence type="ECO:0000256" key="4">
    <source>
        <dbReference type="ARBA" id="ARBA00023224"/>
    </source>
</evidence>
<dbReference type="EMBL" id="JBBYAF010000030">
    <property type="protein sequence ID" value="MEL3973562.1"/>
    <property type="molecule type" value="Genomic_DNA"/>
</dbReference>
<evidence type="ECO:0000259" key="9">
    <source>
        <dbReference type="PROSITE" id="PS50885"/>
    </source>
</evidence>